<name>A0A4U6BVW8_9BRAD</name>
<dbReference type="SMART" id="SM00490">
    <property type="entry name" value="HELICc"/>
    <property type="match status" value="1"/>
</dbReference>
<dbReference type="CDD" id="cd17991">
    <property type="entry name" value="DEXHc_TRCF"/>
    <property type="match status" value="1"/>
</dbReference>
<dbReference type="RefSeq" id="WP_046826273.1">
    <property type="nucleotide sequence ID" value="NZ_LBIA02000001.1"/>
</dbReference>
<dbReference type="PANTHER" id="PTHR47964">
    <property type="entry name" value="ATP-DEPENDENT DNA HELICASE HOMOLOG RECG, CHLOROPLASTIC"/>
    <property type="match status" value="1"/>
</dbReference>
<dbReference type="InterPro" id="IPR014001">
    <property type="entry name" value="Helicase_ATP-bd"/>
</dbReference>
<keyword evidence="8 9" id="KW-0234">DNA repair</keyword>
<keyword evidence="5" id="KW-0347">Helicase</keyword>
<dbReference type="PROSITE" id="PS51192">
    <property type="entry name" value="HELICASE_ATP_BIND_1"/>
    <property type="match status" value="1"/>
</dbReference>
<dbReference type="PROSITE" id="PS51194">
    <property type="entry name" value="HELICASE_CTER"/>
    <property type="match status" value="1"/>
</dbReference>
<evidence type="ECO:0000256" key="8">
    <source>
        <dbReference type="ARBA" id="ARBA00023204"/>
    </source>
</evidence>
<dbReference type="Pfam" id="PF21132">
    <property type="entry name" value="MFD_D3"/>
    <property type="match status" value="1"/>
</dbReference>
<dbReference type="EC" id="3.6.4.-" evidence="9"/>
<dbReference type="PANTHER" id="PTHR47964:SF1">
    <property type="entry name" value="ATP-DEPENDENT DNA HELICASE HOMOLOG RECG, CHLOROPLASTIC"/>
    <property type="match status" value="1"/>
</dbReference>
<dbReference type="SUPFAM" id="SSF141259">
    <property type="entry name" value="CarD-like"/>
    <property type="match status" value="1"/>
</dbReference>
<dbReference type="GO" id="GO:0000716">
    <property type="term" value="P:transcription-coupled nucleotide-excision repair, DNA damage recognition"/>
    <property type="evidence" value="ECO:0007669"/>
    <property type="project" value="UniProtKB-UniRule"/>
</dbReference>
<evidence type="ECO:0000259" key="11">
    <source>
        <dbReference type="PROSITE" id="PS51194"/>
    </source>
</evidence>
<dbReference type="GO" id="GO:0005524">
    <property type="term" value="F:ATP binding"/>
    <property type="evidence" value="ECO:0007669"/>
    <property type="project" value="UniProtKB-UniRule"/>
</dbReference>
<keyword evidence="13" id="KW-1185">Reference proteome</keyword>
<dbReference type="InterPro" id="IPR001650">
    <property type="entry name" value="Helicase_C-like"/>
</dbReference>
<dbReference type="STRING" id="211460.YH63_00145"/>
<evidence type="ECO:0000256" key="9">
    <source>
        <dbReference type="HAMAP-Rule" id="MF_00969"/>
    </source>
</evidence>
<dbReference type="InterPro" id="IPR036101">
    <property type="entry name" value="CarD-like/TRCF_RID_sf"/>
</dbReference>
<comment type="caution">
    <text evidence="12">The sequence shown here is derived from an EMBL/GenBank/DDBJ whole genome shotgun (WGS) entry which is preliminary data.</text>
</comment>
<dbReference type="InterPro" id="IPR037235">
    <property type="entry name" value="TRCF-like_C_D7"/>
</dbReference>
<dbReference type="OrthoDB" id="9804325at2"/>
<comment type="similarity">
    <text evidence="9">In the C-terminal section; belongs to the helicase family. RecG subfamily.</text>
</comment>
<comment type="function">
    <text evidence="9">Couples transcription and DNA repair by recognizing RNA polymerase (RNAP) stalled at DNA lesions. Mediates ATP-dependent release of RNAP and its truncated transcript from the DNA, and recruitment of nucleotide excision repair machinery to the damaged site.</text>
</comment>
<protein>
    <recommendedName>
        <fullName evidence="9">Transcription-repair-coupling factor</fullName>
        <shortName evidence="9">TRCF</shortName>
        <ecNumber evidence="9">3.6.4.-</ecNumber>
    </recommendedName>
</protein>
<dbReference type="Gene3D" id="3.40.50.11180">
    <property type="match status" value="1"/>
</dbReference>
<comment type="subcellular location">
    <subcellularLocation>
        <location evidence="9">Cytoplasm</location>
    </subcellularLocation>
</comment>
<organism evidence="12 13">
    <name type="scientific">Afipia massiliensis</name>
    <dbReference type="NCBI Taxonomy" id="211460"/>
    <lineage>
        <taxon>Bacteria</taxon>
        <taxon>Pseudomonadati</taxon>
        <taxon>Pseudomonadota</taxon>
        <taxon>Alphaproteobacteria</taxon>
        <taxon>Hyphomicrobiales</taxon>
        <taxon>Nitrobacteraceae</taxon>
        <taxon>Afipia</taxon>
    </lineage>
</organism>
<gene>
    <name evidence="9 12" type="primary">mfd</name>
    <name evidence="12" type="ORF">YH63_018930</name>
</gene>
<dbReference type="SUPFAM" id="SSF143517">
    <property type="entry name" value="TRCF domain-like"/>
    <property type="match status" value="1"/>
</dbReference>
<dbReference type="GO" id="GO:0005737">
    <property type="term" value="C:cytoplasm"/>
    <property type="evidence" value="ECO:0007669"/>
    <property type="project" value="UniProtKB-SubCell"/>
</dbReference>
<dbReference type="InterPro" id="IPR027417">
    <property type="entry name" value="P-loop_NTPase"/>
</dbReference>
<dbReference type="Proteomes" id="UP000034832">
    <property type="component" value="Unassembled WGS sequence"/>
</dbReference>
<dbReference type="InterPro" id="IPR004576">
    <property type="entry name" value="Mfd"/>
</dbReference>
<evidence type="ECO:0000313" key="12">
    <source>
        <dbReference type="EMBL" id="TKT73328.1"/>
    </source>
</evidence>
<dbReference type="NCBIfam" id="TIGR00580">
    <property type="entry name" value="mfd"/>
    <property type="match status" value="1"/>
</dbReference>
<keyword evidence="4 9" id="KW-0378">Hydrolase</keyword>
<evidence type="ECO:0000256" key="5">
    <source>
        <dbReference type="ARBA" id="ARBA00022806"/>
    </source>
</evidence>
<dbReference type="GO" id="GO:0003684">
    <property type="term" value="F:damaged DNA binding"/>
    <property type="evidence" value="ECO:0007669"/>
    <property type="project" value="InterPro"/>
</dbReference>
<dbReference type="InterPro" id="IPR041471">
    <property type="entry name" value="UvrB_inter"/>
</dbReference>
<reference evidence="12" key="1">
    <citation type="submission" date="2019-04" db="EMBL/GenBank/DDBJ databases">
        <title>Whole genome sequencing of cave bacteria.</title>
        <authorList>
            <person name="Gan H.M."/>
            <person name="Barton H."/>
            <person name="Savka M.A."/>
        </authorList>
    </citation>
    <scope>NUCLEOTIDE SEQUENCE [LARGE SCALE GENOMIC DNA]</scope>
    <source>
        <strain evidence="12">LC387</strain>
    </source>
</reference>
<dbReference type="SUPFAM" id="SSF52540">
    <property type="entry name" value="P-loop containing nucleoside triphosphate hydrolases"/>
    <property type="match status" value="4"/>
</dbReference>
<evidence type="ECO:0000256" key="2">
    <source>
        <dbReference type="ARBA" id="ARBA00022741"/>
    </source>
</evidence>
<accession>A0A4U6BVW8</accession>
<dbReference type="SMART" id="SM01058">
    <property type="entry name" value="CarD_TRCF"/>
    <property type="match status" value="1"/>
</dbReference>
<keyword evidence="6 9" id="KW-0067">ATP-binding</keyword>
<dbReference type="SMART" id="SM00982">
    <property type="entry name" value="TRCF"/>
    <property type="match status" value="1"/>
</dbReference>
<evidence type="ECO:0000256" key="7">
    <source>
        <dbReference type="ARBA" id="ARBA00023125"/>
    </source>
</evidence>
<dbReference type="InterPro" id="IPR003711">
    <property type="entry name" value="CarD-like/TRCF_RID"/>
</dbReference>
<feature type="domain" description="Helicase ATP-binding" evidence="10">
    <location>
        <begin position="636"/>
        <end position="797"/>
    </location>
</feature>
<keyword evidence="7 9" id="KW-0238">DNA-binding</keyword>
<evidence type="ECO:0000256" key="3">
    <source>
        <dbReference type="ARBA" id="ARBA00022763"/>
    </source>
</evidence>
<evidence type="ECO:0000313" key="13">
    <source>
        <dbReference type="Proteomes" id="UP000034832"/>
    </source>
</evidence>
<dbReference type="HAMAP" id="MF_00969">
    <property type="entry name" value="TRCF"/>
    <property type="match status" value="1"/>
</dbReference>
<feature type="domain" description="Helicase C-terminal" evidence="11">
    <location>
        <begin position="818"/>
        <end position="972"/>
    </location>
</feature>
<dbReference type="GO" id="GO:0006355">
    <property type="term" value="P:regulation of DNA-templated transcription"/>
    <property type="evidence" value="ECO:0007669"/>
    <property type="project" value="UniProtKB-UniRule"/>
</dbReference>
<dbReference type="Gene3D" id="3.40.50.11140">
    <property type="match status" value="1"/>
</dbReference>
<dbReference type="InterPro" id="IPR047112">
    <property type="entry name" value="RecG/Mfd"/>
</dbReference>
<evidence type="ECO:0000256" key="6">
    <source>
        <dbReference type="ARBA" id="ARBA00022840"/>
    </source>
</evidence>
<dbReference type="Gene3D" id="3.90.1150.50">
    <property type="entry name" value="Transcription-repair-coupling factor, D7 domain"/>
    <property type="match status" value="1"/>
</dbReference>
<keyword evidence="1 9" id="KW-0963">Cytoplasm</keyword>
<keyword evidence="3 9" id="KW-0227">DNA damage</keyword>
<dbReference type="Pfam" id="PF00271">
    <property type="entry name" value="Helicase_C"/>
    <property type="match status" value="1"/>
</dbReference>
<keyword evidence="2 9" id="KW-0547">Nucleotide-binding</keyword>
<evidence type="ECO:0000256" key="1">
    <source>
        <dbReference type="ARBA" id="ARBA00022490"/>
    </source>
</evidence>
<evidence type="ECO:0000256" key="4">
    <source>
        <dbReference type="ARBA" id="ARBA00022801"/>
    </source>
</evidence>
<dbReference type="SMART" id="SM00487">
    <property type="entry name" value="DEXDc"/>
    <property type="match status" value="1"/>
</dbReference>
<dbReference type="Pfam" id="PF00270">
    <property type="entry name" value="DEAD"/>
    <property type="match status" value="1"/>
</dbReference>
<dbReference type="GO" id="GO:0016787">
    <property type="term" value="F:hydrolase activity"/>
    <property type="evidence" value="ECO:0007669"/>
    <property type="project" value="UniProtKB-KW"/>
</dbReference>
<evidence type="ECO:0000259" key="10">
    <source>
        <dbReference type="PROSITE" id="PS51192"/>
    </source>
</evidence>
<sequence length="1171" mass="129928">MKSPVRSPAQSLRLGHALTLSNVADGAEALVVSDMARAVAAKPNPPAISLAVVCRDGPRMAQLARALEFFAPDLPVMQFPAWDCQPYDRVSPHGGILAQRLTTLAKLSRLQGSEKPLIVLTTVNAIVQRVPARDVVAAQALSVAPGHRVAMDNIAAWLEHNGYNRTSTVREPGEYAVRGGILDLYPAGLDQPVRFDFFGDTLESIRTFDAESQRTLHDMRGLDLVPVSEFQLVTETIKRFRMGYVATFGAPDRDDMLYEAVSEGRRHPGMEHWLPLFQERMDTLFDYLGAAPIVMEPLAEDAARERFTQINDYYEARREVMDTPGGGAIYKPLPPDRLYLTDTEWASQLSDSSLARLTPFALPEGEGVIDIDARQGRDFAPERGDTKVNVFEGVVAHINGLQAARKKVVVALWSEGSRDRMASMLKDHKLLNTTSVNSWRAVQATPRNETMLAVVGLESGFETETIALITEQDILGDRLVRPRKATRKLENFISEVTSLATGDLVVHVEHGIGRFVGLQTLQVGGAPHDCLELHYANETKLFLPVENIELLSRYGSDQSNVELDRLGGGGWQARKAKLKNRIREIAGDLIKIAAERHVHVAPKFPVHQGTYDEFCARFPYEETEDQLGAITAALHDLDAGRPMDRLVCGDVGFGKTEVALRAAFAVALDGKQVAVVVPTTLLARQHTKTFTERFKGFPVNVAQASRLVAPKQMTQVKKDLTDGKIDIIVGTHALLGKAIKFKDLGLLIVDEEQHFGVSHKERLKQLRAEVHVLTLSATPIPRTLQLALTGVRELSIIASPPVDRLAVRTFIAPHDPLMIREALLRERYRGGQAFYVCPRIEYLAEAKDFLDKHVPEMKVAVAHGQMPPTVIEDIMSAFYDGKYDVLLSTTIVESGLDIPSANTLIVHRADMFGLAQLYQLRGRVGRSKLRAYALFTLPAQQKITAQAERRLKVLQSLENLGAGFQLASHDLDIRGAGNLLGEEQSGHIKEVGFELYQSMLEEAILSLKAGISEPVADRWSPQITLGMPVLIPEDYVQDLSIRLSLYRRLADLDTDDEIENFGAELRDRFGPLPDEVRYLFQIAAIKSYCRRANIEKVDAGPKGAVITFRDNSFAQPEKLVYFIRQHGQAAKVRPDMKVVFFQEWRTPEERVEGTTTILRDLANLAEGKKAA</sequence>
<proteinExistence type="inferred from homology"/>
<dbReference type="InterPro" id="IPR011545">
    <property type="entry name" value="DEAD/DEAH_box_helicase_dom"/>
</dbReference>
<dbReference type="GO" id="GO:0003678">
    <property type="term" value="F:DNA helicase activity"/>
    <property type="evidence" value="ECO:0007669"/>
    <property type="project" value="TreeGrafter"/>
</dbReference>
<dbReference type="Pfam" id="PF02559">
    <property type="entry name" value="CarD_TRCF_RID"/>
    <property type="match status" value="1"/>
</dbReference>
<dbReference type="InterPro" id="IPR048635">
    <property type="entry name" value="MFD_D3"/>
</dbReference>
<dbReference type="Gene3D" id="2.40.10.170">
    <property type="match status" value="1"/>
</dbReference>
<dbReference type="Pfam" id="PF03461">
    <property type="entry name" value="TRCF"/>
    <property type="match status" value="1"/>
</dbReference>
<dbReference type="Pfam" id="PF17757">
    <property type="entry name" value="UvrB_inter"/>
    <property type="match status" value="1"/>
</dbReference>
<dbReference type="AlphaFoldDB" id="A0A4U6BVW8"/>
<comment type="similarity">
    <text evidence="9">In the N-terminal section; belongs to the UvrB family.</text>
</comment>
<dbReference type="Gene3D" id="3.40.50.300">
    <property type="entry name" value="P-loop containing nucleotide triphosphate hydrolases"/>
    <property type="match status" value="2"/>
</dbReference>
<dbReference type="EMBL" id="LBIA02000001">
    <property type="protein sequence ID" value="TKT73328.1"/>
    <property type="molecule type" value="Genomic_DNA"/>
</dbReference>
<dbReference type="Gene3D" id="3.30.2060.10">
    <property type="entry name" value="Penicillin-binding protein 1b domain"/>
    <property type="match status" value="1"/>
</dbReference>
<dbReference type="InterPro" id="IPR005118">
    <property type="entry name" value="TRCF_C"/>
</dbReference>